<dbReference type="InParanoid" id="A0A6I9QIV9"/>
<evidence type="ECO:0000313" key="6">
    <source>
        <dbReference type="Proteomes" id="UP000504607"/>
    </source>
</evidence>
<keyword evidence="6" id="KW-1185">Reference proteome</keyword>
<dbReference type="GO" id="GO:0045492">
    <property type="term" value="P:xylan biosynthetic process"/>
    <property type="evidence" value="ECO:0007669"/>
    <property type="project" value="InterPro"/>
</dbReference>
<sequence>MEMLASLRWRLTFLLTWSRSSTSTTAAAISHHPSLLDSSSTHSSSMPPPPPTSATAIVASHHPSLPNLIVDALLVYATSSSHPDHMADTDLRAAIAPCNLLIFDLGHESPLWLTLNDGGLTIFFDYSDLHASHFEKTTARSAETKSAEGLKR</sequence>
<dbReference type="Proteomes" id="UP000504607">
    <property type="component" value="Unplaced"/>
</dbReference>
<reference evidence="7" key="1">
    <citation type="submission" date="2025-08" db="UniProtKB">
        <authorList>
            <consortium name="RefSeq"/>
        </authorList>
    </citation>
    <scope>IDENTIFICATION</scope>
</reference>
<proteinExistence type="predicted"/>
<dbReference type="AlphaFoldDB" id="A0A6I9QIV9"/>
<gene>
    <name evidence="7" type="primary">LOC105036095</name>
</gene>
<feature type="non-terminal residue" evidence="7">
    <location>
        <position position="152"/>
    </location>
</feature>
<keyword evidence="2" id="KW-0812">Transmembrane</keyword>
<protein>
    <submittedName>
        <fullName evidence="7">Protein IRREGULAR XYLEM 15-like</fullName>
    </submittedName>
</protein>
<evidence type="ECO:0000256" key="1">
    <source>
        <dbReference type="ARBA" id="ARBA00004194"/>
    </source>
</evidence>
<dbReference type="InterPro" id="IPR006514">
    <property type="entry name" value="IRX15/GXM/AGM"/>
</dbReference>
<feature type="signal peptide" evidence="5">
    <location>
        <begin position="1"/>
        <end position="27"/>
    </location>
</feature>
<dbReference type="PANTHER" id="PTHR31444">
    <property type="entry name" value="OS11G0490100 PROTEIN"/>
    <property type="match status" value="1"/>
</dbReference>
<dbReference type="GO" id="GO:0000139">
    <property type="term" value="C:Golgi membrane"/>
    <property type="evidence" value="ECO:0007669"/>
    <property type="project" value="UniProtKB-SubCell"/>
</dbReference>
<keyword evidence="4" id="KW-0472">Membrane</keyword>
<dbReference type="RefSeq" id="XP_010910137.1">
    <property type="nucleotide sequence ID" value="XM_010911835.1"/>
</dbReference>
<dbReference type="Pfam" id="PF21729">
    <property type="entry name" value="IRX15_IRX15L_GXM"/>
    <property type="match status" value="1"/>
</dbReference>
<name>A0A6I9QIV9_ELAGV</name>
<evidence type="ECO:0000256" key="3">
    <source>
        <dbReference type="ARBA" id="ARBA00022989"/>
    </source>
</evidence>
<keyword evidence="5" id="KW-0732">Signal</keyword>
<evidence type="ECO:0000256" key="5">
    <source>
        <dbReference type="SAM" id="SignalP"/>
    </source>
</evidence>
<comment type="subcellular location">
    <subcellularLocation>
        <location evidence="1">Golgi apparatus membrane</location>
        <topology evidence="1">Single-pass membrane protein</topology>
    </subcellularLocation>
</comment>
<feature type="chain" id="PRO_5026839596" evidence="5">
    <location>
        <begin position="28"/>
        <end position="152"/>
    </location>
</feature>
<accession>A0A6I9QIV9</accession>
<evidence type="ECO:0000256" key="4">
    <source>
        <dbReference type="ARBA" id="ARBA00023136"/>
    </source>
</evidence>
<organism evidence="6 7">
    <name type="scientific">Elaeis guineensis var. tenera</name>
    <name type="common">Oil palm</name>
    <dbReference type="NCBI Taxonomy" id="51953"/>
    <lineage>
        <taxon>Eukaryota</taxon>
        <taxon>Viridiplantae</taxon>
        <taxon>Streptophyta</taxon>
        <taxon>Embryophyta</taxon>
        <taxon>Tracheophyta</taxon>
        <taxon>Spermatophyta</taxon>
        <taxon>Magnoliopsida</taxon>
        <taxon>Liliopsida</taxon>
        <taxon>Arecaceae</taxon>
        <taxon>Arecoideae</taxon>
        <taxon>Cocoseae</taxon>
        <taxon>Elaeidinae</taxon>
        <taxon>Elaeis</taxon>
    </lineage>
</organism>
<evidence type="ECO:0000256" key="2">
    <source>
        <dbReference type="ARBA" id="ARBA00022692"/>
    </source>
</evidence>
<evidence type="ECO:0000313" key="7">
    <source>
        <dbReference type="RefSeq" id="XP_010910137.1"/>
    </source>
</evidence>
<keyword evidence="3" id="KW-1133">Transmembrane helix</keyword>